<organism evidence="1 2">
    <name type="scientific">Mycobacterium shinjukuense</name>
    <dbReference type="NCBI Taxonomy" id="398694"/>
    <lineage>
        <taxon>Bacteria</taxon>
        <taxon>Bacillati</taxon>
        <taxon>Actinomycetota</taxon>
        <taxon>Actinomycetes</taxon>
        <taxon>Mycobacteriales</taxon>
        <taxon>Mycobacteriaceae</taxon>
        <taxon>Mycobacterium</taxon>
    </lineage>
</organism>
<name>A0A7I7MP64_9MYCO</name>
<dbReference type="EMBL" id="AP022575">
    <property type="protein sequence ID" value="BBX73089.1"/>
    <property type="molecule type" value="Genomic_DNA"/>
</dbReference>
<keyword evidence="2" id="KW-1185">Reference proteome</keyword>
<dbReference type="KEGG" id="mshj:MSHI_09950"/>
<gene>
    <name evidence="1" type="ORF">MSHI_09950</name>
</gene>
<dbReference type="Proteomes" id="UP000467236">
    <property type="component" value="Chromosome"/>
</dbReference>
<sequence>MDSLPDIPGDRRAWIRAPQDDRFEFVIQVAAGMMPDLEKIAERLSAWSYPEG</sequence>
<evidence type="ECO:0000313" key="2">
    <source>
        <dbReference type="Proteomes" id="UP000467236"/>
    </source>
</evidence>
<proteinExistence type="predicted"/>
<reference evidence="1 2" key="1">
    <citation type="journal article" date="2019" name="Emerg. Microbes Infect.">
        <title>Comprehensive subspecies identification of 175 nontuberculous mycobacteria species based on 7547 genomic profiles.</title>
        <authorList>
            <person name="Matsumoto Y."/>
            <person name="Kinjo T."/>
            <person name="Motooka D."/>
            <person name="Nabeya D."/>
            <person name="Jung N."/>
            <person name="Uechi K."/>
            <person name="Horii T."/>
            <person name="Iida T."/>
            <person name="Fujita J."/>
            <person name="Nakamura S."/>
        </authorList>
    </citation>
    <scope>NUCLEOTIDE SEQUENCE [LARGE SCALE GENOMIC DNA]</scope>
    <source>
        <strain evidence="1 2">JCM 14233</strain>
    </source>
</reference>
<accession>A0A7I7MP64</accession>
<protein>
    <submittedName>
        <fullName evidence="1">Uncharacterized protein</fullName>
    </submittedName>
</protein>
<evidence type="ECO:0000313" key="1">
    <source>
        <dbReference type="EMBL" id="BBX73089.1"/>
    </source>
</evidence>
<dbReference type="OrthoDB" id="9802752at2"/>
<dbReference type="AlphaFoldDB" id="A0A7I7MP64"/>